<evidence type="ECO:0000256" key="1">
    <source>
        <dbReference type="SAM" id="MobiDB-lite"/>
    </source>
</evidence>
<keyword evidence="2" id="KW-0472">Membrane</keyword>
<dbReference type="Proteomes" id="UP000800094">
    <property type="component" value="Unassembled WGS sequence"/>
</dbReference>
<sequence>MPPTPAPPTALSPSTTLYAICFYSTVLNILCLGLFVTLAQTIVFFLQLLLLWLGCCGSRDEHEGRFGFSNDEEGGEKRAYTVDMLDEYVVRARPELLSPNAWHDAAQRQVVAVEPRDFTQCDESGEGVALQIGEMEPLVARFGTVPNYGSVGFSIIMSTPGQSPTADTKTFELPPTNMGISFLKRYSTQLFQPTATNPNGDSENAPPKLLNPSTFPLDLRSAPQQCRAISEPTQQALIQRQIEAAARVHRLRSSLGLVAPRRKHSSIASTQQRPELSEAKHRQRDSAVVFASEPVLPPLGQDFLWLSMMFVTKPPPNVKCRICLGAMNSWVWREGVAWRLHGCGHYVHVTCFESMEWVDGEGFPFSRAEKEGGNEELGRKCWTCEGMKREANVVKKAELQGRIQRMGEMVFPWKVDFHRVDAEQGMTPKL</sequence>
<proteinExistence type="predicted"/>
<dbReference type="OrthoDB" id="10684520at2759"/>
<dbReference type="RefSeq" id="XP_033689503.1">
    <property type="nucleotide sequence ID" value="XM_033834556.1"/>
</dbReference>
<evidence type="ECO:0000313" key="3">
    <source>
        <dbReference type="EMBL" id="KAF2254499.1"/>
    </source>
</evidence>
<dbReference type="AlphaFoldDB" id="A0A6A6IVP1"/>
<protein>
    <submittedName>
        <fullName evidence="3">Uncharacterized protein</fullName>
    </submittedName>
</protein>
<keyword evidence="2" id="KW-0812">Transmembrane</keyword>
<reference evidence="3" key="1">
    <citation type="journal article" date="2020" name="Stud. Mycol.">
        <title>101 Dothideomycetes genomes: a test case for predicting lifestyles and emergence of pathogens.</title>
        <authorList>
            <person name="Haridas S."/>
            <person name="Albert R."/>
            <person name="Binder M."/>
            <person name="Bloem J."/>
            <person name="Labutti K."/>
            <person name="Salamov A."/>
            <person name="Andreopoulos B."/>
            <person name="Baker S."/>
            <person name="Barry K."/>
            <person name="Bills G."/>
            <person name="Bluhm B."/>
            <person name="Cannon C."/>
            <person name="Castanera R."/>
            <person name="Culley D."/>
            <person name="Daum C."/>
            <person name="Ezra D."/>
            <person name="Gonzalez J."/>
            <person name="Henrissat B."/>
            <person name="Kuo A."/>
            <person name="Liang C."/>
            <person name="Lipzen A."/>
            <person name="Lutzoni F."/>
            <person name="Magnuson J."/>
            <person name="Mondo S."/>
            <person name="Nolan M."/>
            <person name="Ohm R."/>
            <person name="Pangilinan J."/>
            <person name="Park H.-J."/>
            <person name="Ramirez L."/>
            <person name="Alfaro M."/>
            <person name="Sun H."/>
            <person name="Tritt A."/>
            <person name="Yoshinaga Y."/>
            <person name="Zwiers L.-H."/>
            <person name="Turgeon B."/>
            <person name="Goodwin S."/>
            <person name="Spatafora J."/>
            <person name="Crous P."/>
            <person name="Grigoriev I."/>
        </authorList>
    </citation>
    <scope>NUCLEOTIDE SEQUENCE</scope>
    <source>
        <strain evidence="3">CBS 122368</strain>
    </source>
</reference>
<name>A0A6A6IVP1_9PLEO</name>
<accession>A0A6A6IVP1</accession>
<evidence type="ECO:0000313" key="4">
    <source>
        <dbReference type="Proteomes" id="UP000800094"/>
    </source>
</evidence>
<organism evidence="3 4">
    <name type="scientific">Trematosphaeria pertusa</name>
    <dbReference type="NCBI Taxonomy" id="390896"/>
    <lineage>
        <taxon>Eukaryota</taxon>
        <taxon>Fungi</taxon>
        <taxon>Dikarya</taxon>
        <taxon>Ascomycota</taxon>
        <taxon>Pezizomycotina</taxon>
        <taxon>Dothideomycetes</taxon>
        <taxon>Pleosporomycetidae</taxon>
        <taxon>Pleosporales</taxon>
        <taxon>Massarineae</taxon>
        <taxon>Trematosphaeriaceae</taxon>
        <taxon>Trematosphaeria</taxon>
    </lineage>
</organism>
<dbReference type="EMBL" id="ML987190">
    <property type="protein sequence ID" value="KAF2254499.1"/>
    <property type="molecule type" value="Genomic_DNA"/>
</dbReference>
<feature type="region of interest" description="Disordered" evidence="1">
    <location>
        <begin position="262"/>
        <end position="281"/>
    </location>
</feature>
<evidence type="ECO:0000256" key="2">
    <source>
        <dbReference type="SAM" id="Phobius"/>
    </source>
</evidence>
<dbReference type="GeneID" id="54587886"/>
<keyword evidence="4" id="KW-1185">Reference proteome</keyword>
<feature type="transmembrane region" description="Helical" evidence="2">
    <location>
        <begin position="20"/>
        <end position="53"/>
    </location>
</feature>
<keyword evidence="2" id="KW-1133">Transmembrane helix</keyword>
<gene>
    <name evidence="3" type="ORF">BU26DRAFT_583127</name>
</gene>